<dbReference type="EMBL" id="JAANER010000006">
    <property type="protein sequence ID" value="KAG9188497.1"/>
    <property type="molecule type" value="Genomic_DNA"/>
</dbReference>
<accession>A0AAD4FEC4</accession>
<keyword evidence="3" id="KW-1185">Reference proteome</keyword>
<feature type="compositionally biased region" description="Polar residues" evidence="1">
    <location>
        <begin position="89"/>
        <end position="105"/>
    </location>
</feature>
<gene>
    <name evidence="2" type="ORF">G6011_02420</name>
</gene>
<proteinExistence type="predicted"/>
<protein>
    <submittedName>
        <fullName evidence="2">Uncharacterized protein</fullName>
    </submittedName>
</protein>
<comment type="caution">
    <text evidence="2">The sequence shown here is derived from an EMBL/GenBank/DDBJ whole genome shotgun (WGS) entry which is preliminary data.</text>
</comment>
<feature type="region of interest" description="Disordered" evidence="1">
    <location>
        <begin position="73"/>
        <end position="136"/>
    </location>
</feature>
<name>A0AAD4FEC4_9PLEO</name>
<evidence type="ECO:0000256" key="1">
    <source>
        <dbReference type="SAM" id="MobiDB-lite"/>
    </source>
</evidence>
<organism evidence="2 3">
    <name type="scientific">Alternaria panax</name>
    <dbReference type="NCBI Taxonomy" id="48097"/>
    <lineage>
        <taxon>Eukaryota</taxon>
        <taxon>Fungi</taxon>
        <taxon>Dikarya</taxon>
        <taxon>Ascomycota</taxon>
        <taxon>Pezizomycotina</taxon>
        <taxon>Dothideomycetes</taxon>
        <taxon>Pleosporomycetidae</taxon>
        <taxon>Pleosporales</taxon>
        <taxon>Pleosporineae</taxon>
        <taxon>Pleosporaceae</taxon>
        <taxon>Alternaria</taxon>
        <taxon>Alternaria sect. Panax</taxon>
    </lineage>
</organism>
<reference evidence="2" key="1">
    <citation type="submission" date="2021-07" db="EMBL/GenBank/DDBJ databases">
        <title>Genome Resource of American Ginseng Black Spot Pathogen Alternaria panax.</title>
        <authorList>
            <person name="Qiu C."/>
            <person name="Wang W."/>
            <person name="Liu Z."/>
        </authorList>
    </citation>
    <scope>NUCLEOTIDE SEQUENCE</scope>
    <source>
        <strain evidence="2">BNCC115425</strain>
    </source>
</reference>
<dbReference type="AlphaFoldDB" id="A0AAD4FEC4"/>
<dbReference type="Proteomes" id="UP001199106">
    <property type="component" value="Unassembled WGS sequence"/>
</dbReference>
<evidence type="ECO:0000313" key="2">
    <source>
        <dbReference type="EMBL" id="KAG9188497.1"/>
    </source>
</evidence>
<feature type="compositionally biased region" description="Basic residues" evidence="1">
    <location>
        <begin position="110"/>
        <end position="122"/>
    </location>
</feature>
<evidence type="ECO:0000313" key="3">
    <source>
        <dbReference type="Proteomes" id="UP001199106"/>
    </source>
</evidence>
<sequence length="154" mass="16550">MPPKTAAEKAGKVFTADVVAAVLCSTGTTSLSNKNYEMMSALDGVKTASGYQHDFRSVLAKAKQLKVRLESGEAFQPVAPVNKRAGGQTIPTTPSKRKNASSGSDDATPPKKKATPKSRGKKSQTPLETMDDAFPEDVEEFIKNEAKWEEDVFA</sequence>